<reference evidence="1 2" key="1">
    <citation type="submission" date="2023-03" db="EMBL/GenBank/DDBJ databases">
        <title>High recombination rates correlate with genetic variation in Cardiocondyla obscurior ants.</title>
        <authorList>
            <person name="Errbii M."/>
        </authorList>
    </citation>
    <scope>NUCLEOTIDE SEQUENCE [LARGE SCALE GENOMIC DNA]</scope>
    <source>
        <strain evidence="1">Alpha-2009</strain>
        <tissue evidence="1">Whole body</tissue>
    </source>
</reference>
<gene>
    <name evidence="1" type="ORF">PUN28_010760</name>
</gene>
<name>A0AAW2FK88_9HYME</name>
<proteinExistence type="predicted"/>
<dbReference type="AlphaFoldDB" id="A0AAW2FK88"/>
<keyword evidence="2" id="KW-1185">Reference proteome</keyword>
<organism evidence="1 2">
    <name type="scientific">Cardiocondyla obscurior</name>
    <dbReference type="NCBI Taxonomy" id="286306"/>
    <lineage>
        <taxon>Eukaryota</taxon>
        <taxon>Metazoa</taxon>
        <taxon>Ecdysozoa</taxon>
        <taxon>Arthropoda</taxon>
        <taxon>Hexapoda</taxon>
        <taxon>Insecta</taxon>
        <taxon>Pterygota</taxon>
        <taxon>Neoptera</taxon>
        <taxon>Endopterygota</taxon>
        <taxon>Hymenoptera</taxon>
        <taxon>Apocrita</taxon>
        <taxon>Aculeata</taxon>
        <taxon>Formicoidea</taxon>
        <taxon>Formicidae</taxon>
        <taxon>Myrmicinae</taxon>
        <taxon>Cardiocondyla</taxon>
    </lineage>
</organism>
<sequence>MFAKNFSIKKKSNIFSFYPKTYLVHLNHSKDSFNIFACFTTNSQFLLKSRKFYLSVNSDSTRLTSYLLYKRRGVHNKNSHPRAKHRCLTACKNSGRNVRL</sequence>
<evidence type="ECO:0000313" key="2">
    <source>
        <dbReference type="Proteomes" id="UP001430953"/>
    </source>
</evidence>
<dbReference type="Proteomes" id="UP001430953">
    <property type="component" value="Unassembled WGS sequence"/>
</dbReference>
<accession>A0AAW2FK88</accession>
<evidence type="ECO:0000313" key="1">
    <source>
        <dbReference type="EMBL" id="KAL0115444.1"/>
    </source>
</evidence>
<protein>
    <submittedName>
        <fullName evidence="1">Uncharacterized protein</fullName>
    </submittedName>
</protein>
<dbReference type="EMBL" id="JADYXP020000010">
    <property type="protein sequence ID" value="KAL0115444.1"/>
    <property type="molecule type" value="Genomic_DNA"/>
</dbReference>
<comment type="caution">
    <text evidence="1">The sequence shown here is derived from an EMBL/GenBank/DDBJ whole genome shotgun (WGS) entry which is preliminary data.</text>
</comment>